<protein>
    <recommendedName>
        <fullName evidence="4">Interleukin-7</fullName>
    </recommendedName>
</protein>
<organism evidence="2 3">
    <name type="scientific">Xenopus laevis</name>
    <name type="common">African clawed frog</name>
    <dbReference type="NCBI Taxonomy" id="8355"/>
    <lineage>
        <taxon>Eukaryota</taxon>
        <taxon>Metazoa</taxon>
        <taxon>Chordata</taxon>
        <taxon>Craniata</taxon>
        <taxon>Vertebrata</taxon>
        <taxon>Euteleostomi</taxon>
        <taxon>Amphibia</taxon>
        <taxon>Batrachia</taxon>
        <taxon>Anura</taxon>
        <taxon>Pipoidea</taxon>
        <taxon>Pipidae</taxon>
        <taxon>Xenopodinae</taxon>
        <taxon>Xenopus</taxon>
        <taxon>Xenopus</taxon>
    </lineage>
</organism>
<keyword evidence="1" id="KW-0732">Signal</keyword>
<gene>
    <name evidence="2" type="ORF">XELAEV_18021482mg</name>
</gene>
<evidence type="ECO:0008006" key="4">
    <source>
        <dbReference type="Google" id="ProtNLM"/>
    </source>
</evidence>
<evidence type="ECO:0000256" key="1">
    <source>
        <dbReference type="SAM" id="SignalP"/>
    </source>
</evidence>
<proteinExistence type="predicted"/>
<dbReference type="SUPFAM" id="SSF47266">
    <property type="entry name" value="4-helical cytokines"/>
    <property type="match status" value="1"/>
</dbReference>
<dbReference type="EMBL" id="CM004471">
    <property type="protein sequence ID" value="OCT87784.1"/>
    <property type="molecule type" value="Genomic_DNA"/>
</dbReference>
<name>A0A974HRQ3_XENLA</name>
<feature type="chain" id="PRO_5037639740" description="Interleukin-7" evidence="1">
    <location>
        <begin position="22"/>
        <end position="157"/>
    </location>
</feature>
<accession>A0A974HRQ3</accession>
<dbReference type="InterPro" id="IPR009079">
    <property type="entry name" value="4_helix_cytokine-like_core"/>
</dbReference>
<evidence type="ECO:0000313" key="3">
    <source>
        <dbReference type="Proteomes" id="UP000694892"/>
    </source>
</evidence>
<dbReference type="AlphaFoldDB" id="A0A974HRQ3"/>
<evidence type="ECO:0000313" key="2">
    <source>
        <dbReference type="EMBL" id="OCT87784.1"/>
    </source>
</evidence>
<sequence length="157" mass="18426">MFRHIEVNFLLLHCFGAFVFAQGATHIYNPKTIINEIICDIDHLEKHPQDLPPDYFEIPKKATDDKCLTSNMNAFEKETNRIHLNKTNEKELKGRIYKNLKCLQAICSRLNNTNEHGICEKQQRPVDELLTELKIYLRHVFRKAICHITAKTYEACR</sequence>
<feature type="signal peptide" evidence="1">
    <location>
        <begin position="1"/>
        <end position="21"/>
    </location>
</feature>
<dbReference type="Proteomes" id="UP000694892">
    <property type="component" value="Chromosome 3S"/>
</dbReference>
<reference evidence="3" key="1">
    <citation type="journal article" date="2016" name="Nature">
        <title>Genome evolution in the allotetraploid frog Xenopus laevis.</title>
        <authorList>
            <person name="Session A.M."/>
            <person name="Uno Y."/>
            <person name="Kwon T."/>
            <person name="Chapman J.A."/>
            <person name="Toyoda A."/>
            <person name="Takahashi S."/>
            <person name="Fukui A."/>
            <person name="Hikosaka A."/>
            <person name="Suzuki A."/>
            <person name="Kondo M."/>
            <person name="van Heeringen S.J."/>
            <person name="Quigley I."/>
            <person name="Heinz S."/>
            <person name="Ogino H."/>
            <person name="Ochi H."/>
            <person name="Hellsten U."/>
            <person name="Lyons J.B."/>
            <person name="Simakov O."/>
            <person name="Putnam N."/>
            <person name="Stites J."/>
            <person name="Kuroki Y."/>
            <person name="Tanaka T."/>
            <person name="Michiue T."/>
            <person name="Watanabe M."/>
            <person name="Bogdanovic O."/>
            <person name="Lister R."/>
            <person name="Georgiou G."/>
            <person name="Paranjpe S.S."/>
            <person name="van Kruijsbergen I."/>
            <person name="Shu S."/>
            <person name="Carlson J."/>
            <person name="Kinoshita T."/>
            <person name="Ohta Y."/>
            <person name="Mawaribuchi S."/>
            <person name="Jenkins J."/>
            <person name="Grimwood J."/>
            <person name="Schmutz J."/>
            <person name="Mitros T."/>
            <person name="Mozaffari S.V."/>
            <person name="Suzuki Y."/>
            <person name="Haramoto Y."/>
            <person name="Yamamoto T.S."/>
            <person name="Takagi C."/>
            <person name="Heald R."/>
            <person name="Miller K."/>
            <person name="Haudenschild C."/>
            <person name="Kitzman J."/>
            <person name="Nakayama T."/>
            <person name="Izutsu Y."/>
            <person name="Robert J."/>
            <person name="Fortriede J."/>
            <person name="Burns K."/>
            <person name="Lotay V."/>
            <person name="Karimi K."/>
            <person name="Yasuoka Y."/>
            <person name="Dichmann D.S."/>
            <person name="Flajnik M.F."/>
            <person name="Houston D.W."/>
            <person name="Shendure J."/>
            <person name="DuPasquier L."/>
            <person name="Vize P.D."/>
            <person name="Zorn A.M."/>
            <person name="Ito M."/>
            <person name="Marcotte E.M."/>
            <person name="Wallingford J.B."/>
            <person name="Ito Y."/>
            <person name="Asashima M."/>
            <person name="Ueno N."/>
            <person name="Matsuda Y."/>
            <person name="Veenstra G.J."/>
            <person name="Fujiyama A."/>
            <person name="Harland R.M."/>
            <person name="Taira M."/>
            <person name="Rokhsar D.S."/>
        </authorList>
    </citation>
    <scope>NUCLEOTIDE SEQUENCE [LARGE SCALE GENOMIC DNA]</scope>
    <source>
        <strain evidence="3">J</strain>
    </source>
</reference>